<evidence type="ECO:0000256" key="5">
    <source>
        <dbReference type="ARBA" id="ARBA00022723"/>
    </source>
</evidence>
<keyword evidence="7" id="KW-0464">Manganese</keyword>
<dbReference type="SUPFAM" id="SSF53092">
    <property type="entry name" value="Creatinase/prolidase N-terminal domain"/>
    <property type="match status" value="1"/>
</dbReference>
<dbReference type="Gene3D" id="3.40.350.10">
    <property type="entry name" value="Creatinase/prolidase N-terminal domain"/>
    <property type="match status" value="1"/>
</dbReference>
<evidence type="ECO:0000256" key="11">
    <source>
        <dbReference type="RuleBase" id="RU000590"/>
    </source>
</evidence>
<proteinExistence type="inferred from homology"/>
<dbReference type="EMBL" id="PQWO01000013">
    <property type="protein sequence ID" value="PZD71880.1"/>
    <property type="molecule type" value="Genomic_DNA"/>
</dbReference>
<dbReference type="InterPro" id="IPR000994">
    <property type="entry name" value="Pept_M24"/>
</dbReference>
<evidence type="ECO:0000256" key="8">
    <source>
        <dbReference type="ARBA" id="ARBA00069363"/>
    </source>
</evidence>
<evidence type="ECO:0000256" key="7">
    <source>
        <dbReference type="ARBA" id="ARBA00023211"/>
    </source>
</evidence>
<dbReference type="PANTHER" id="PTHR43226:SF4">
    <property type="entry name" value="XAA-PRO AMINOPEPTIDASE 3"/>
    <property type="match status" value="1"/>
</dbReference>
<name>A0A2W1JD85_9CYAN</name>
<dbReference type="CDD" id="cd01087">
    <property type="entry name" value="Prolidase"/>
    <property type="match status" value="1"/>
</dbReference>
<dbReference type="InterPro" id="IPR036005">
    <property type="entry name" value="Creatinase/aminopeptidase-like"/>
</dbReference>
<dbReference type="InterPro" id="IPR029149">
    <property type="entry name" value="Creatin/AminoP/Spt16_N"/>
</dbReference>
<sequence>MAVNSRHFICCALVEGKERLSVEDFASSNRKIKQNKENNLTFKAIMQAEYRQRRQQLMAKLGSSTAIFRSAPMAVMHSDVEYNFRQDSDFFYLTGFNESNAVAVLAPHHEEHQFVLFVQPKDPEKETWTGYRTGVDAAKAEYGADEVYPIAELNEHLPQYLAQADRIYYHLGRDRNFNQTILNHWQRLLSKYPKEGVGPVAIEDPITILPPLRVVKSDQELATLRKAIEISVEAHNLARDMAQPGRYEYEIQAEMERLFRLKGGVGPAYPSIVASGFNACILHYTENNRQLQDDDLLLIDAGCSYDYYNADITRTFPVNGRFTPEQKILYELVLEAQIQAINQVQPGNPINAYHDAAVRVLTEGLVDLGLLVGDVDKLIEEETYKPFYMHRTGHWLGLDVHDAGPYKQDKENWLPFQPGQVITVEPGLYIGLDIQLAEDQPEVPERWRGIGIRIEDDVLVTAAGHDVLTKAVPKAVETLEQA</sequence>
<accession>A0A2W1JD85</accession>
<dbReference type="GO" id="GO:0005829">
    <property type="term" value="C:cytosol"/>
    <property type="evidence" value="ECO:0007669"/>
    <property type="project" value="TreeGrafter"/>
</dbReference>
<dbReference type="PROSITE" id="PS00491">
    <property type="entry name" value="PROLINE_PEPTIDASE"/>
    <property type="match status" value="1"/>
</dbReference>
<protein>
    <recommendedName>
        <fullName evidence="8">Xaa-Pro aminopeptidase</fullName>
        <ecNumber evidence="4">3.4.11.9</ecNumber>
    </recommendedName>
    <alternativeName>
        <fullName evidence="9">Aminopeptidase P II</fullName>
    </alternativeName>
    <alternativeName>
        <fullName evidence="10">X-Pro aminopeptidase</fullName>
    </alternativeName>
</protein>
<dbReference type="InterPro" id="IPR052433">
    <property type="entry name" value="X-Pro_dipept-like"/>
</dbReference>
<dbReference type="Pfam" id="PF05195">
    <property type="entry name" value="AMP_N"/>
    <property type="match status" value="1"/>
</dbReference>
<keyword evidence="13" id="KW-0645">Protease</keyword>
<evidence type="ECO:0000256" key="6">
    <source>
        <dbReference type="ARBA" id="ARBA00022801"/>
    </source>
</evidence>
<dbReference type="PANTHER" id="PTHR43226">
    <property type="entry name" value="XAA-PRO AMINOPEPTIDASE 3"/>
    <property type="match status" value="1"/>
</dbReference>
<dbReference type="GO" id="GO:0006508">
    <property type="term" value="P:proteolysis"/>
    <property type="evidence" value="ECO:0007669"/>
    <property type="project" value="TreeGrafter"/>
</dbReference>
<dbReference type="InterPro" id="IPR007865">
    <property type="entry name" value="Aminopep_P_N"/>
</dbReference>
<gene>
    <name evidence="13" type="primary">pepP_2</name>
    <name evidence="13" type="ORF">C1752_04394</name>
</gene>
<evidence type="ECO:0000256" key="3">
    <source>
        <dbReference type="ARBA" id="ARBA00008766"/>
    </source>
</evidence>
<dbReference type="InterPro" id="IPR001131">
    <property type="entry name" value="Peptidase_M24B_aminopep-P_CS"/>
</dbReference>
<dbReference type="Proteomes" id="UP000248857">
    <property type="component" value="Unassembled WGS sequence"/>
</dbReference>
<evidence type="ECO:0000256" key="9">
    <source>
        <dbReference type="ARBA" id="ARBA00075356"/>
    </source>
</evidence>
<dbReference type="GO" id="GO:0070006">
    <property type="term" value="F:metalloaminopeptidase activity"/>
    <property type="evidence" value="ECO:0007669"/>
    <property type="project" value="InterPro"/>
</dbReference>
<evidence type="ECO:0000313" key="14">
    <source>
        <dbReference type="Proteomes" id="UP000248857"/>
    </source>
</evidence>
<organism evidence="13 14">
    <name type="scientific">Acaryochloris thomasi RCC1774</name>
    <dbReference type="NCBI Taxonomy" id="1764569"/>
    <lineage>
        <taxon>Bacteria</taxon>
        <taxon>Bacillati</taxon>
        <taxon>Cyanobacteriota</taxon>
        <taxon>Cyanophyceae</taxon>
        <taxon>Acaryochloridales</taxon>
        <taxon>Acaryochloridaceae</taxon>
        <taxon>Acaryochloris</taxon>
        <taxon>Acaryochloris thomasi</taxon>
    </lineage>
</organism>
<comment type="cofactor">
    <cofactor evidence="2">
        <name>Mn(2+)</name>
        <dbReference type="ChEBI" id="CHEBI:29035"/>
    </cofactor>
</comment>
<comment type="catalytic activity">
    <reaction evidence="1">
        <text>Release of any N-terminal amino acid, including proline, that is linked to proline, even from a dipeptide or tripeptide.</text>
        <dbReference type="EC" id="3.4.11.9"/>
    </reaction>
</comment>
<dbReference type="AlphaFoldDB" id="A0A2W1JD85"/>
<comment type="caution">
    <text evidence="13">The sequence shown here is derived from an EMBL/GenBank/DDBJ whole genome shotgun (WGS) entry which is preliminary data.</text>
</comment>
<keyword evidence="14" id="KW-1185">Reference proteome</keyword>
<dbReference type="SMART" id="SM01011">
    <property type="entry name" value="AMP_N"/>
    <property type="match status" value="1"/>
</dbReference>
<dbReference type="GO" id="GO:0030145">
    <property type="term" value="F:manganese ion binding"/>
    <property type="evidence" value="ECO:0007669"/>
    <property type="project" value="InterPro"/>
</dbReference>
<reference evidence="13 14" key="1">
    <citation type="journal article" date="2018" name="Sci. Rep.">
        <title>A novel species of the marine cyanobacterium Acaryochloris with a unique pigment content and lifestyle.</title>
        <authorList>
            <person name="Partensky F."/>
            <person name="Six C."/>
            <person name="Ratin M."/>
            <person name="Garczarek L."/>
            <person name="Vaulot D."/>
            <person name="Probert I."/>
            <person name="Calteau A."/>
            <person name="Gourvil P."/>
            <person name="Marie D."/>
            <person name="Grebert T."/>
            <person name="Bouchier C."/>
            <person name="Le Panse S."/>
            <person name="Gachenot M."/>
            <person name="Rodriguez F."/>
            <person name="Garrido J.L."/>
        </authorList>
    </citation>
    <scope>NUCLEOTIDE SEQUENCE [LARGE SCALE GENOMIC DNA]</scope>
    <source>
        <strain evidence="13 14">RCC1774</strain>
    </source>
</reference>
<evidence type="ECO:0000259" key="12">
    <source>
        <dbReference type="SMART" id="SM01011"/>
    </source>
</evidence>
<evidence type="ECO:0000256" key="10">
    <source>
        <dbReference type="ARBA" id="ARBA00081411"/>
    </source>
</evidence>
<dbReference type="SUPFAM" id="SSF55920">
    <property type="entry name" value="Creatinase/aminopeptidase"/>
    <property type="match status" value="1"/>
</dbReference>
<evidence type="ECO:0000256" key="2">
    <source>
        <dbReference type="ARBA" id="ARBA00001936"/>
    </source>
</evidence>
<evidence type="ECO:0000313" key="13">
    <source>
        <dbReference type="EMBL" id="PZD71880.1"/>
    </source>
</evidence>
<dbReference type="Gene3D" id="3.90.230.10">
    <property type="entry name" value="Creatinase/methionine aminopeptidase superfamily"/>
    <property type="match status" value="1"/>
</dbReference>
<evidence type="ECO:0000256" key="1">
    <source>
        <dbReference type="ARBA" id="ARBA00001424"/>
    </source>
</evidence>
<dbReference type="EC" id="3.4.11.9" evidence="4"/>
<keyword evidence="5 11" id="KW-0479">Metal-binding</keyword>
<feature type="domain" description="Aminopeptidase P N-terminal" evidence="12">
    <location>
        <begin position="45"/>
        <end position="178"/>
    </location>
</feature>
<evidence type="ECO:0000256" key="4">
    <source>
        <dbReference type="ARBA" id="ARBA00012574"/>
    </source>
</evidence>
<dbReference type="Pfam" id="PF00557">
    <property type="entry name" value="Peptidase_M24"/>
    <property type="match status" value="1"/>
</dbReference>
<keyword evidence="13" id="KW-0031">Aminopeptidase</keyword>
<comment type="similarity">
    <text evidence="3 11">Belongs to the peptidase M24B family.</text>
</comment>
<keyword evidence="6 13" id="KW-0378">Hydrolase</keyword>
<dbReference type="FunFam" id="3.90.230.10:FF:000002">
    <property type="entry name" value="Xaa-Pro aminopeptidase 3"/>
    <property type="match status" value="1"/>
</dbReference>